<proteinExistence type="predicted"/>
<dbReference type="EMBL" id="JBHRSP010000019">
    <property type="protein sequence ID" value="MFC3073993.1"/>
    <property type="molecule type" value="Genomic_DNA"/>
</dbReference>
<gene>
    <name evidence="1" type="ORF">ACFOHH_12835</name>
</gene>
<keyword evidence="2" id="KW-1185">Reference proteome</keyword>
<organism evidence="1 2">
    <name type="scientific">Shinella pollutisoli</name>
    <dbReference type="NCBI Taxonomy" id="2250594"/>
    <lineage>
        <taxon>Bacteria</taxon>
        <taxon>Pseudomonadati</taxon>
        <taxon>Pseudomonadota</taxon>
        <taxon>Alphaproteobacteria</taxon>
        <taxon>Hyphomicrobiales</taxon>
        <taxon>Rhizobiaceae</taxon>
        <taxon>Shinella</taxon>
    </lineage>
</organism>
<name>A0ABV7DH89_9HYPH</name>
<evidence type="ECO:0008006" key="3">
    <source>
        <dbReference type="Google" id="ProtNLM"/>
    </source>
</evidence>
<evidence type="ECO:0000313" key="2">
    <source>
        <dbReference type="Proteomes" id="UP001595377"/>
    </source>
</evidence>
<reference evidence="2" key="1">
    <citation type="journal article" date="2019" name="Int. J. Syst. Evol. Microbiol.">
        <title>The Global Catalogue of Microorganisms (GCM) 10K type strain sequencing project: providing services to taxonomists for standard genome sequencing and annotation.</title>
        <authorList>
            <consortium name="The Broad Institute Genomics Platform"/>
            <consortium name="The Broad Institute Genome Sequencing Center for Infectious Disease"/>
            <person name="Wu L."/>
            <person name="Ma J."/>
        </authorList>
    </citation>
    <scope>NUCLEOTIDE SEQUENCE [LARGE SCALE GENOMIC DNA]</scope>
    <source>
        <strain evidence="2">KCTC 52677</strain>
    </source>
</reference>
<accession>A0ABV7DH89</accession>
<protein>
    <recommendedName>
        <fullName evidence="3">Acyl-CoA thioester hydrolase</fullName>
    </recommendedName>
</protein>
<dbReference type="Proteomes" id="UP001595377">
    <property type="component" value="Unassembled WGS sequence"/>
</dbReference>
<sequence length="77" mass="8917">MAIRTTVFRGLTYNILIEEFQDRDAAGHVNGYVASIYVETASARHLIRRSRLLGAAEHLRREIERDGIQAFRRFARN</sequence>
<dbReference type="RefSeq" id="WP_257312798.1">
    <property type="nucleotide sequence ID" value="NZ_JANFDG010000003.1"/>
</dbReference>
<comment type="caution">
    <text evidence="1">The sequence shown here is derived from an EMBL/GenBank/DDBJ whole genome shotgun (WGS) entry which is preliminary data.</text>
</comment>
<evidence type="ECO:0000313" key="1">
    <source>
        <dbReference type="EMBL" id="MFC3073993.1"/>
    </source>
</evidence>